<keyword evidence="2" id="KW-1185">Reference proteome</keyword>
<name>A0ABD1XJR7_9MARC</name>
<accession>A0ABD1XJR7</accession>
<organism evidence="1 2">
    <name type="scientific">Riccia fluitans</name>
    <dbReference type="NCBI Taxonomy" id="41844"/>
    <lineage>
        <taxon>Eukaryota</taxon>
        <taxon>Viridiplantae</taxon>
        <taxon>Streptophyta</taxon>
        <taxon>Embryophyta</taxon>
        <taxon>Marchantiophyta</taxon>
        <taxon>Marchantiopsida</taxon>
        <taxon>Marchantiidae</taxon>
        <taxon>Marchantiales</taxon>
        <taxon>Ricciaceae</taxon>
        <taxon>Riccia</taxon>
    </lineage>
</organism>
<reference evidence="1 2" key="1">
    <citation type="submission" date="2024-09" db="EMBL/GenBank/DDBJ databases">
        <title>Chromosome-scale assembly of Riccia fluitans.</title>
        <authorList>
            <person name="Paukszto L."/>
            <person name="Sawicki J."/>
            <person name="Karawczyk K."/>
            <person name="Piernik-Szablinska J."/>
            <person name="Szczecinska M."/>
            <person name="Mazdziarz M."/>
        </authorList>
    </citation>
    <scope>NUCLEOTIDE SEQUENCE [LARGE SCALE GENOMIC DNA]</scope>
    <source>
        <strain evidence="1">Rf_01</strain>
        <tissue evidence="1">Aerial parts of the thallus</tissue>
    </source>
</reference>
<proteinExistence type="predicted"/>
<dbReference type="AlphaFoldDB" id="A0ABD1XJR7"/>
<dbReference type="Proteomes" id="UP001605036">
    <property type="component" value="Unassembled WGS sequence"/>
</dbReference>
<comment type="caution">
    <text evidence="1">The sequence shown here is derived from an EMBL/GenBank/DDBJ whole genome shotgun (WGS) entry which is preliminary data.</text>
</comment>
<evidence type="ECO:0000313" key="2">
    <source>
        <dbReference type="Proteomes" id="UP001605036"/>
    </source>
</evidence>
<sequence>MPTGGLENTLRRLRAKPALGSPLGGRSRVTRIPRPLKEAGGDAQPFTGQLCGNVEWWRCRHELRVEPYPFLRSASESPRVPEYSFVPRVPAGGKIRHRAVNTASITEAGLSLGMSRLERWCRMSRGVLSWKKSLPLMVGKQDWGILITFCDARCQLSDLASSLSSGVGCEETALLFAARKKAVG</sequence>
<gene>
    <name evidence="1" type="ORF">R1flu_027777</name>
</gene>
<dbReference type="EMBL" id="JBHFFA010000008">
    <property type="protein sequence ID" value="KAL2609204.1"/>
    <property type="molecule type" value="Genomic_DNA"/>
</dbReference>
<protein>
    <submittedName>
        <fullName evidence="1">Uncharacterized protein</fullName>
    </submittedName>
</protein>
<evidence type="ECO:0000313" key="1">
    <source>
        <dbReference type="EMBL" id="KAL2609204.1"/>
    </source>
</evidence>